<dbReference type="STRING" id="1423351.A0A074RG79"/>
<dbReference type="Proteomes" id="UP000027456">
    <property type="component" value="Unassembled WGS sequence"/>
</dbReference>
<feature type="non-terminal residue" evidence="1">
    <location>
        <position position="368"/>
    </location>
</feature>
<sequence>MSRPSAPGVSVDISGAAKVAARRIRRLGKAVLIDFTTQGGTENELMAWYRSRSDRLVHALQLRREREGPYFHQFVVFELKDGGGLFRIDRRLRPDEDAPLNSLKDEGIPAYDTIEPVATWDDPLFPASDCLISIEFKVNVYLALILKICRAIQDHPLAKVYTLQRYNCYFFAQTIMLWATCGAFDWASTGNWPPESLLTLNSNGGFLKLDEHAQEHTDYSILAHMGTPITTQFTYKGYTLTLTLARQTCLPELQRNEIHQLKVANLLWEEDDMKGLYNKIDASAQHLLEILWKEEQAHQLVYKFPMNRLGTSQDSLSPFDFRQLNEVIIEVRSAQETQLGLGQTSALIFQIFRPTQVGLRNKLQLYKL</sequence>
<dbReference type="EMBL" id="AZST01001261">
    <property type="protein sequence ID" value="KEP46146.1"/>
    <property type="molecule type" value="Genomic_DNA"/>
</dbReference>
<dbReference type="AlphaFoldDB" id="A0A074RG79"/>
<evidence type="ECO:0000313" key="1">
    <source>
        <dbReference type="EMBL" id="KEP46146.1"/>
    </source>
</evidence>
<organism evidence="1 2">
    <name type="scientific">Rhizoctonia solani 123E</name>
    <dbReference type="NCBI Taxonomy" id="1423351"/>
    <lineage>
        <taxon>Eukaryota</taxon>
        <taxon>Fungi</taxon>
        <taxon>Dikarya</taxon>
        <taxon>Basidiomycota</taxon>
        <taxon>Agaricomycotina</taxon>
        <taxon>Agaricomycetes</taxon>
        <taxon>Cantharellales</taxon>
        <taxon>Ceratobasidiaceae</taxon>
        <taxon>Rhizoctonia</taxon>
    </lineage>
</organism>
<gene>
    <name evidence="1" type="ORF">V565_216270</name>
</gene>
<reference evidence="1 2" key="1">
    <citation type="submission" date="2013-12" db="EMBL/GenBank/DDBJ databases">
        <authorList>
            <person name="Cubeta M."/>
            <person name="Pakala S."/>
            <person name="Fedorova N."/>
            <person name="Thomas E."/>
            <person name="Dean R."/>
            <person name="Jabaji S."/>
            <person name="Neate S."/>
            <person name="Toda T."/>
            <person name="Tavantzis S."/>
            <person name="Vilgalys R."/>
            <person name="Bharathan N."/>
            <person name="Pakala S."/>
            <person name="Losada L.S."/>
            <person name="Zafar N."/>
            <person name="Nierman W."/>
        </authorList>
    </citation>
    <scope>NUCLEOTIDE SEQUENCE [LARGE SCALE GENOMIC DNA]</scope>
    <source>
        <strain evidence="1 2">123E</strain>
    </source>
</reference>
<accession>A0A074RG79</accession>
<dbReference type="HOGENOM" id="CLU_753490_0_0_1"/>
<name>A0A074RG79_9AGAM</name>
<proteinExistence type="predicted"/>
<keyword evidence="2" id="KW-1185">Reference proteome</keyword>
<protein>
    <submittedName>
        <fullName evidence="1">Uncharacterized protein</fullName>
    </submittedName>
</protein>
<dbReference type="OrthoDB" id="3269726at2759"/>
<evidence type="ECO:0000313" key="2">
    <source>
        <dbReference type="Proteomes" id="UP000027456"/>
    </source>
</evidence>
<comment type="caution">
    <text evidence="1">The sequence shown here is derived from an EMBL/GenBank/DDBJ whole genome shotgun (WGS) entry which is preliminary data.</text>
</comment>